<evidence type="ECO:0000259" key="2">
    <source>
        <dbReference type="Pfam" id="PF13843"/>
    </source>
</evidence>
<accession>A0A2S2Q116</accession>
<dbReference type="InterPro" id="IPR032718">
    <property type="entry name" value="PGBD4_Znf_C"/>
</dbReference>
<dbReference type="InterPro" id="IPR029526">
    <property type="entry name" value="PGBD"/>
</dbReference>
<reference evidence="3" key="1">
    <citation type="submission" date="2018-04" db="EMBL/GenBank/DDBJ databases">
        <title>Transcriptome assembly of Sipha flava.</title>
        <authorList>
            <person name="Scully E.D."/>
            <person name="Geib S.M."/>
            <person name="Palmer N.A."/>
            <person name="Koch K."/>
            <person name="Bradshaw J."/>
            <person name="Heng-Moss T."/>
            <person name="Sarath G."/>
        </authorList>
    </citation>
    <scope>NUCLEOTIDE SEQUENCE</scope>
</reference>
<gene>
    <name evidence="3" type="primary">PGBD4_11</name>
    <name evidence="3" type="ORF">g.2929</name>
</gene>
<sequence>MYKGKNDSTPTTPSKTSKIDSLVLKLMSPYLDIGHNLYMDNYYNSVTLSNILLKRKTYVTGTLRSNRKGNPKGVINKKLQKGEHIWKRRGLVYVSKWKDKRDVICITTNHKPTIILSKNRYGREKLKPLEIVKYNEYMSGVDRSDQMISYYSCPRKSAKWYKKVLFHLLDVTLWNTFFIYKKHFSPKNLRFKDFRDSLIKHFLQIPLQATCDQLFNKLKPKTNRSDINVPDNAHFQEPIPLPKNFKRKKYFKNCIVCFKKKERKQTSFQCKICKVPLCAGKCFEDYHKEKKLIVKI</sequence>
<dbReference type="PANTHER" id="PTHR46599:SF3">
    <property type="entry name" value="PIGGYBAC TRANSPOSABLE ELEMENT-DERIVED PROTEIN 4"/>
    <property type="match status" value="1"/>
</dbReference>
<protein>
    <submittedName>
        <fullName evidence="3">PiggyBac transposable element-derived protein 4</fullName>
    </submittedName>
</protein>
<feature type="domain" description="PiggyBac transposable element-derived protein" evidence="2">
    <location>
        <begin position="3"/>
        <end position="177"/>
    </location>
</feature>
<name>A0A2S2Q116_9HEMI</name>
<dbReference type="EMBL" id="GGMS01002243">
    <property type="protein sequence ID" value="MBY71446.1"/>
    <property type="molecule type" value="Transcribed_RNA"/>
</dbReference>
<evidence type="ECO:0000313" key="3">
    <source>
        <dbReference type="EMBL" id="MBY71446.1"/>
    </source>
</evidence>
<dbReference type="Pfam" id="PF13842">
    <property type="entry name" value="zf-Tnp_2"/>
    <property type="match status" value="1"/>
</dbReference>
<dbReference type="AlphaFoldDB" id="A0A2S2Q116"/>
<evidence type="ECO:0000259" key="1">
    <source>
        <dbReference type="Pfam" id="PF13842"/>
    </source>
</evidence>
<proteinExistence type="predicted"/>
<dbReference type="PANTHER" id="PTHR46599">
    <property type="entry name" value="PIGGYBAC TRANSPOSABLE ELEMENT-DERIVED PROTEIN 4"/>
    <property type="match status" value="1"/>
</dbReference>
<dbReference type="OrthoDB" id="6600397at2759"/>
<organism evidence="3">
    <name type="scientific">Sipha flava</name>
    <name type="common">yellow sugarcane aphid</name>
    <dbReference type="NCBI Taxonomy" id="143950"/>
    <lineage>
        <taxon>Eukaryota</taxon>
        <taxon>Metazoa</taxon>
        <taxon>Ecdysozoa</taxon>
        <taxon>Arthropoda</taxon>
        <taxon>Hexapoda</taxon>
        <taxon>Insecta</taxon>
        <taxon>Pterygota</taxon>
        <taxon>Neoptera</taxon>
        <taxon>Paraneoptera</taxon>
        <taxon>Hemiptera</taxon>
        <taxon>Sternorrhyncha</taxon>
        <taxon>Aphidomorpha</taxon>
        <taxon>Aphidoidea</taxon>
        <taxon>Aphididae</taxon>
        <taxon>Sipha</taxon>
    </lineage>
</organism>
<dbReference type="Pfam" id="PF13843">
    <property type="entry name" value="DDE_Tnp_1_7"/>
    <property type="match status" value="1"/>
</dbReference>
<feature type="domain" description="PiggyBac transposable element-derived protein 4 C-terminal zinc-finger" evidence="1">
    <location>
        <begin position="247"/>
        <end position="287"/>
    </location>
</feature>